<keyword evidence="3" id="KW-1185">Reference proteome</keyword>
<evidence type="ECO:0000313" key="2">
    <source>
        <dbReference type="EMBL" id="CAH7687597.1"/>
    </source>
</evidence>
<comment type="caution">
    <text evidence="2">The sequence shown here is derived from an EMBL/GenBank/DDBJ whole genome shotgun (WGS) entry which is preliminary data.</text>
</comment>
<feature type="compositionally biased region" description="Basic and acidic residues" evidence="1">
    <location>
        <begin position="351"/>
        <end position="367"/>
    </location>
</feature>
<gene>
    <name evidence="2" type="ORF">PPACK8108_LOCUS22404</name>
</gene>
<name>A0AAV0BJV4_PHAPC</name>
<feature type="region of interest" description="Disordered" evidence="1">
    <location>
        <begin position="351"/>
        <end position="374"/>
    </location>
</feature>
<organism evidence="2 3">
    <name type="scientific">Phakopsora pachyrhizi</name>
    <name type="common">Asian soybean rust disease fungus</name>
    <dbReference type="NCBI Taxonomy" id="170000"/>
    <lineage>
        <taxon>Eukaryota</taxon>
        <taxon>Fungi</taxon>
        <taxon>Dikarya</taxon>
        <taxon>Basidiomycota</taxon>
        <taxon>Pucciniomycotina</taxon>
        <taxon>Pucciniomycetes</taxon>
        <taxon>Pucciniales</taxon>
        <taxon>Phakopsoraceae</taxon>
        <taxon>Phakopsora</taxon>
    </lineage>
</organism>
<dbReference type="Proteomes" id="UP001153365">
    <property type="component" value="Unassembled WGS sequence"/>
</dbReference>
<sequence>MCSICSSGRLWNIQCNVTLKVKDKRELSNIKGRTYVDIDGTPSSTAKPVSDSINDGPAILPQAFIDGIDQMPLKLVRLEGTCLKVKEMIGLLQDQAVQAYQVGSTSCKKTMISAESLDRDGNNNLNQKVQILIEKVQNLEEKFLVNNNEREELILCSDQKPGGSLDNQESINKIIDEAFNRKAREWRLGIARQYDEMNDVLGGVMKQIFNLENMFKNIKYNKVLNDHLNSEVNSYLSDMSEKAADIVFNNIIKAVDERIVTKVEEDVHKKVNEKWIEVQTALTTVSRALNLMEFEWGRLATQTKEISDYVELNGPMGVFLVNSLQSLNLGNDLEEPGEGASKSLKRKVIERNNDHDDEIGEHTLADRKGKKRAF</sequence>
<evidence type="ECO:0000256" key="1">
    <source>
        <dbReference type="SAM" id="MobiDB-lite"/>
    </source>
</evidence>
<dbReference type="EMBL" id="CALTRL010005889">
    <property type="protein sequence ID" value="CAH7687597.1"/>
    <property type="molecule type" value="Genomic_DNA"/>
</dbReference>
<accession>A0AAV0BJV4</accession>
<protein>
    <submittedName>
        <fullName evidence="2">Uncharacterized protein</fullName>
    </submittedName>
</protein>
<proteinExistence type="predicted"/>
<evidence type="ECO:0000313" key="3">
    <source>
        <dbReference type="Proteomes" id="UP001153365"/>
    </source>
</evidence>
<dbReference type="AlphaFoldDB" id="A0AAV0BJV4"/>
<reference evidence="2" key="1">
    <citation type="submission" date="2022-06" db="EMBL/GenBank/DDBJ databases">
        <authorList>
            <consortium name="SYNGENTA / RWTH Aachen University"/>
        </authorList>
    </citation>
    <scope>NUCLEOTIDE SEQUENCE</scope>
</reference>